<organism evidence="28 29">
    <name type="scientific">Echeneis naucrates</name>
    <name type="common">Live sharksucker</name>
    <dbReference type="NCBI Taxonomy" id="173247"/>
    <lineage>
        <taxon>Eukaryota</taxon>
        <taxon>Metazoa</taxon>
        <taxon>Chordata</taxon>
        <taxon>Craniata</taxon>
        <taxon>Vertebrata</taxon>
        <taxon>Euteleostomi</taxon>
        <taxon>Actinopterygii</taxon>
        <taxon>Neopterygii</taxon>
        <taxon>Teleostei</taxon>
        <taxon>Neoteleostei</taxon>
        <taxon>Acanthomorphata</taxon>
        <taxon>Carangaria</taxon>
        <taxon>Carangiformes</taxon>
        <taxon>Echeneidae</taxon>
        <taxon>Echeneis</taxon>
    </lineage>
</organism>
<evidence type="ECO:0000256" key="22">
    <source>
        <dbReference type="ARBA" id="ARBA00047912"/>
    </source>
</evidence>
<keyword evidence="15 24" id="KW-0175">Coiled coil</keyword>
<dbReference type="Pfam" id="PF07766">
    <property type="entry name" value="LETM1_RBD"/>
    <property type="match status" value="1"/>
</dbReference>
<keyword evidence="29" id="KW-1185">Reference proteome</keyword>
<feature type="domain" description="Letm1 RBD" evidence="27">
    <location>
        <begin position="196"/>
        <end position="445"/>
    </location>
</feature>
<keyword evidence="11" id="KW-0106">Calcium</keyword>
<feature type="coiled-coil region" evidence="24">
    <location>
        <begin position="476"/>
        <end position="534"/>
    </location>
</feature>
<dbReference type="Proteomes" id="UP000472264">
    <property type="component" value="Chromosome 22"/>
</dbReference>
<keyword evidence="4" id="KW-0813">Transport</keyword>
<evidence type="ECO:0000256" key="19">
    <source>
        <dbReference type="ARBA" id="ARBA00031360"/>
    </source>
</evidence>
<comment type="catalytic activity">
    <reaction evidence="22">
        <text>K(+)(in) + H(+)(out) = K(+)(out) + H(+)(in)</text>
        <dbReference type="Rhea" id="RHEA:29467"/>
        <dbReference type="ChEBI" id="CHEBI:15378"/>
        <dbReference type="ChEBI" id="CHEBI:29103"/>
    </reaction>
</comment>
<evidence type="ECO:0000256" key="2">
    <source>
        <dbReference type="ARBA" id="ARBA00009584"/>
    </source>
</evidence>
<keyword evidence="14 25" id="KW-1133">Transmembrane helix</keyword>
<dbReference type="GO" id="GO:0005743">
    <property type="term" value="C:mitochondrial inner membrane"/>
    <property type="evidence" value="ECO:0007669"/>
    <property type="project" value="UniProtKB-SubCell"/>
</dbReference>
<evidence type="ECO:0000256" key="10">
    <source>
        <dbReference type="ARBA" id="ARBA00022792"/>
    </source>
</evidence>
<keyword evidence="16" id="KW-0406">Ion transport</keyword>
<sequence>MDSDLAVWPSALHLVLHSPCQMDMWAPSRVRTHKGSTVLLCWGPPLHRTLWIHTSRGRWDDSKVEKSLRSLKDKKKLEEGGPVYSPTLDAEPVRRTLRQRVVDEIKHYYHGFRLLWIDTTIAGRMLWRVLNGHPLSRRERRQFLRTCADVFRLLPFLVFIIVPFMEFLLPIALKLFPNMLPSTFETQSKKEERLKKELRVKLEMAKFLQDTIEEIALRNKAAQGNVTEEFSTFFQKIRDSGERPSNEQIIKFSKLFEDELTLDNLTRPQLVALCRLLELQSIGTNNFLRFQLIMKLRAIRADDKLIAEEGVASLNVNEVQAACRVRGMRSLGVTEERLREQLSQWLELHLNQQIPTSLLLLSRAMYLPDTLSPADQLKTTLQTLPEMVAKEAQLMAAEMELSKVDNKTKLETMLQEEAAIRKDNEDREMERLADAAEKVLELEAERVKLSKATTSADQASEILRDTAPVIDGLKGEEITKEEIDMLSDACSKLKEQKKLLTLEKEELEELKDDVQEYNEDLEEIKKELSKSGQEKTVEESKASKRLSKRVNRMIGRIDKIILELEKDKVILDGENLISIDELISVMRQIQNIPEHKLQSIAEALDDNKDGKIDIDDVIKVVELIDKEDIDISTTQVADIMVMLQKEEKLMEKEKAKEKVEKEQAATLTS</sequence>
<keyword evidence="5" id="KW-0050">Antiport</keyword>
<evidence type="ECO:0000256" key="9">
    <source>
        <dbReference type="ARBA" id="ARBA00022723"/>
    </source>
</evidence>
<reference evidence="28" key="2">
    <citation type="submission" date="2025-08" db="UniProtKB">
        <authorList>
            <consortium name="Ensembl"/>
        </authorList>
    </citation>
    <scope>IDENTIFICATION</scope>
</reference>
<evidence type="ECO:0000256" key="18">
    <source>
        <dbReference type="ARBA" id="ARBA00023136"/>
    </source>
</evidence>
<evidence type="ECO:0000256" key="23">
    <source>
        <dbReference type="PROSITE-ProRule" id="PRU01094"/>
    </source>
</evidence>
<dbReference type="InterPro" id="IPR059005">
    <property type="entry name" value="LETM1_C"/>
</dbReference>
<keyword evidence="18 25" id="KW-0472">Membrane</keyword>
<dbReference type="InterPro" id="IPR002048">
    <property type="entry name" value="EF_hand_dom"/>
</dbReference>
<evidence type="ECO:0000313" key="29">
    <source>
        <dbReference type="Proteomes" id="UP000472264"/>
    </source>
</evidence>
<comment type="subcellular location">
    <subcellularLocation>
        <location evidence="1">Mitochondrion inner membrane</location>
        <topology evidence="1">Single-pass membrane protein</topology>
    </subcellularLocation>
</comment>
<proteinExistence type="inferred from homology"/>
<dbReference type="PROSITE" id="PS50222">
    <property type="entry name" value="EF_HAND_2"/>
    <property type="match status" value="1"/>
</dbReference>
<reference evidence="28" key="1">
    <citation type="submission" date="2021-04" db="EMBL/GenBank/DDBJ databases">
        <authorList>
            <consortium name="Wellcome Sanger Institute Data Sharing"/>
        </authorList>
    </citation>
    <scope>NUCLEOTIDE SEQUENCE [LARGE SCALE GENOMIC DNA]</scope>
</reference>
<dbReference type="Gene3D" id="1.10.238.10">
    <property type="entry name" value="EF-hand"/>
    <property type="match status" value="1"/>
</dbReference>
<dbReference type="GO" id="GO:0043022">
    <property type="term" value="F:ribosome binding"/>
    <property type="evidence" value="ECO:0007669"/>
    <property type="project" value="InterPro"/>
</dbReference>
<reference evidence="28" key="3">
    <citation type="submission" date="2025-09" db="UniProtKB">
        <authorList>
            <consortium name="Ensembl"/>
        </authorList>
    </citation>
    <scope>IDENTIFICATION</scope>
</reference>
<evidence type="ECO:0000256" key="16">
    <source>
        <dbReference type="ARBA" id="ARBA00023065"/>
    </source>
</evidence>
<evidence type="ECO:0000256" key="14">
    <source>
        <dbReference type="ARBA" id="ARBA00022989"/>
    </source>
</evidence>
<evidence type="ECO:0000256" key="15">
    <source>
        <dbReference type="ARBA" id="ARBA00023054"/>
    </source>
</evidence>
<keyword evidence="9" id="KW-0479">Metal-binding</keyword>
<keyword evidence="12" id="KW-0809">Transit peptide</keyword>
<dbReference type="FunFam" id="1.10.238.10:FF:000290">
    <property type="entry name" value="LETM1 and EF-hand domain-containing protein 1, mitochondrial"/>
    <property type="match status" value="1"/>
</dbReference>
<dbReference type="Ensembl" id="ENSENLT00000051005.1">
    <property type="protein sequence ID" value="ENSENLP00000049787.1"/>
    <property type="gene ID" value="ENSENLG00000020756.1"/>
</dbReference>
<evidence type="ECO:0000256" key="17">
    <source>
        <dbReference type="ARBA" id="ARBA00023128"/>
    </source>
</evidence>
<keyword evidence="10" id="KW-0999">Mitochondrion inner membrane</keyword>
<dbReference type="GO" id="GO:0099093">
    <property type="term" value="P:calcium export from the mitochondrion"/>
    <property type="evidence" value="ECO:0007669"/>
    <property type="project" value="UniProtKB-ARBA"/>
</dbReference>
<dbReference type="Pfam" id="PF26561">
    <property type="entry name" value="LETM1_C"/>
    <property type="match status" value="1"/>
</dbReference>
<evidence type="ECO:0000256" key="25">
    <source>
        <dbReference type="SAM" id="Phobius"/>
    </source>
</evidence>
<evidence type="ECO:0000256" key="20">
    <source>
        <dbReference type="ARBA" id="ARBA00034214"/>
    </source>
</evidence>
<dbReference type="GO" id="GO:0005509">
    <property type="term" value="F:calcium ion binding"/>
    <property type="evidence" value="ECO:0007669"/>
    <property type="project" value="InterPro"/>
</dbReference>
<dbReference type="PANTHER" id="PTHR14009:SF8">
    <property type="entry name" value="MITOCHONDRIAL PROTON_CALCIUM EXCHANGER PROTEIN"/>
    <property type="match status" value="1"/>
</dbReference>
<dbReference type="GO" id="GO:0051560">
    <property type="term" value="P:mitochondrial calcium ion homeostasis"/>
    <property type="evidence" value="ECO:0007669"/>
    <property type="project" value="UniProtKB-ARBA"/>
</dbReference>
<evidence type="ECO:0000256" key="4">
    <source>
        <dbReference type="ARBA" id="ARBA00022448"/>
    </source>
</evidence>
<evidence type="ECO:0000256" key="12">
    <source>
        <dbReference type="ARBA" id="ARBA00022946"/>
    </source>
</evidence>
<protein>
    <recommendedName>
        <fullName evidence="3">Mitochondrial proton/calcium exchanger protein</fullName>
    </recommendedName>
    <alternativeName>
        <fullName evidence="21">Electroneutral mitochondrial K(+)/H(+)exchanger</fullName>
    </alternativeName>
    <alternativeName>
        <fullName evidence="19">Leucine zipper-EF-hand-containing transmembrane protein 1</fullName>
    </alternativeName>
</protein>
<dbReference type="PROSITE" id="PS00018">
    <property type="entry name" value="EF_HAND_1"/>
    <property type="match status" value="1"/>
</dbReference>
<evidence type="ECO:0000256" key="3">
    <source>
        <dbReference type="ARBA" id="ARBA00020557"/>
    </source>
</evidence>
<evidence type="ECO:0000256" key="11">
    <source>
        <dbReference type="ARBA" id="ARBA00022837"/>
    </source>
</evidence>
<evidence type="ECO:0000256" key="6">
    <source>
        <dbReference type="ARBA" id="ARBA00022538"/>
    </source>
</evidence>
<dbReference type="InterPro" id="IPR011992">
    <property type="entry name" value="EF-hand-dom_pair"/>
</dbReference>
<dbReference type="PROSITE" id="PS51758">
    <property type="entry name" value="LETM1_RBD"/>
    <property type="match status" value="1"/>
</dbReference>
<evidence type="ECO:0000256" key="13">
    <source>
        <dbReference type="ARBA" id="ARBA00022958"/>
    </source>
</evidence>
<feature type="transmembrane region" description="Helical" evidence="25">
    <location>
        <begin position="150"/>
        <end position="173"/>
    </location>
</feature>
<feature type="coiled-coil region" evidence="24">
    <location>
        <begin position="387"/>
        <end position="452"/>
    </location>
</feature>
<evidence type="ECO:0000256" key="21">
    <source>
        <dbReference type="ARBA" id="ARBA00035046"/>
    </source>
</evidence>
<feature type="domain" description="EF-hand" evidence="26">
    <location>
        <begin position="592"/>
        <end position="627"/>
    </location>
</feature>
<dbReference type="PANTHER" id="PTHR14009">
    <property type="entry name" value="LEUCINE ZIPPER-EF-HAND CONTAINING TRANSMEMBRANE PROTEIN"/>
    <property type="match status" value="1"/>
</dbReference>
<dbReference type="GO" id="GO:0015369">
    <property type="term" value="F:calcium:proton antiporter activity"/>
    <property type="evidence" value="ECO:0007669"/>
    <property type="project" value="UniProtKB-ARBA"/>
</dbReference>
<keyword evidence="17 23" id="KW-0496">Mitochondrion</keyword>
<name>A0A665X1H3_ECHNA</name>
<keyword evidence="6" id="KW-0633">Potassium transport</keyword>
<evidence type="ECO:0000256" key="8">
    <source>
        <dbReference type="ARBA" id="ARBA00022692"/>
    </source>
</evidence>
<evidence type="ECO:0000256" key="5">
    <source>
        <dbReference type="ARBA" id="ARBA00022449"/>
    </source>
</evidence>
<keyword evidence="7" id="KW-0109">Calcium transport</keyword>
<evidence type="ECO:0000256" key="7">
    <source>
        <dbReference type="ARBA" id="ARBA00022568"/>
    </source>
</evidence>
<keyword evidence="8 25" id="KW-0812">Transmembrane</keyword>
<dbReference type="InterPro" id="IPR018247">
    <property type="entry name" value="EF_Hand_1_Ca_BS"/>
</dbReference>
<dbReference type="SUPFAM" id="SSF47473">
    <property type="entry name" value="EF-hand"/>
    <property type="match status" value="1"/>
</dbReference>
<dbReference type="GO" id="GO:0006813">
    <property type="term" value="P:potassium ion transport"/>
    <property type="evidence" value="ECO:0007669"/>
    <property type="project" value="UniProtKB-KW"/>
</dbReference>
<evidence type="ECO:0000259" key="27">
    <source>
        <dbReference type="PROSITE" id="PS51758"/>
    </source>
</evidence>
<gene>
    <name evidence="28" type="primary">letm1</name>
</gene>
<evidence type="ECO:0000256" key="24">
    <source>
        <dbReference type="SAM" id="Coils"/>
    </source>
</evidence>
<evidence type="ECO:0000259" key="26">
    <source>
        <dbReference type="PROSITE" id="PS50222"/>
    </source>
</evidence>
<dbReference type="InterPro" id="IPR033122">
    <property type="entry name" value="LETM1-like_RBD"/>
</dbReference>
<comment type="catalytic activity">
    <reaction evidence="20">
        <text>Ca(2+)(in) + 2 H(+)(out) = Ca(2+)(out) + 2 H(+)(in)</text>
        <dbReference type="Rhea" id="RHEA:72199"/>
        <dbReference type="ChEBI" id="CHEBI:15378"/>
        <dbReference type="ChEBI" id="CHEBI:29108"/>
    </reaction>
</comment>
<dbReference type="AlphaFoldDB" id="A0A665X1H3"/>
<comment type="similarity">
    <text evidence="2">Belongs to the LETM1 family.</text>
</comment>
<evidence type="ECO:0000313" key="28">
    <source>
        <dbReference type="Ensembl" id="ENSENLP00000049787.1"/>
    </source>
</evidence>
<evidence type="ECO:0000256" key="1">
    <source>
        <dbReference type="ARBA" id="ARBA00004434"/>
    </source>
</evidence>
<keyword evidence="13" id="KW-0630">Potassium</keyword>
<dbReference type="InterPro" id="IPR044202">
    <property type="entry name" value="LETM1/MDM38-like"/>
</dbReference>
<accession>A0A665X1H3</accession>